<name>A0A383B5S9_9ZZZZ</name>
<sequence length="248" mass="27897">EAYGWSDDESNGEESAGCMDPGCPEYSTSHNVNNYECCITELADSTIFDEESESYIDELNYLGAYEMVMSSSCGDPGQDSGGDTEKGFIFLGWDYEYHQGIYFTEMEKTHIVSGFPAEPAWNYNANNQNSCEAAASGGPWWCENDMQGGWGQEFTPCHESYFDQECWNNPECIWMNAECTEKPNEYHDACYGSTSQGSCEGNPGCWWEDGYDDMGGWQFSEPHCYFDCPNLSQTECQSLPTECSWNLG</sequence>
<accession>A0A383B5S9</accession>
<proteinExistence type="predicted"/>
<gene>
    <name evidence="2" type="ORF">METZ01_LOCUS467592</name>
</gene>
<feature type="region of interest" description="Disordered" evidence="1">
    <location>
        <begin position="1"/>
        <end position="20"/>
    </location>
</feature>
<evidence type="ECO:0000256" key="1">
    <source>
        <dbReference type="SAM" id="MobiDB-lite"/>
    </source>
</evidence>
<evidence type="ECO:0000313" key="2">
    <source>
        <dbReference type="EMBL" id="SVE14738.1"/>
    </source>
</evidence>
<dbReference type="EMBL" id="UINC01197315">
    <property type="protein sequence ID" value="SVE14738.1"/>
    <property type="molecule type" value="Genomic_DNA"/>
</dbReference>
<dbReference type="AlphaFoldDB" id="A0A383B5S9"/>
<feature type="non-terminal residue" evidence="2">
    <location>
        <position position="248"/>
    </location>
</feature>
<protein>
    <submittedName>
        <fullName evidence="2">Uncharacterized protein</fullName>
    </submittedName>
</protein>
<feature type="non-terminal residue" evidence="2">
    <location>
        <position position="1"/>
    </location>
</feature>
<reference evidence="2" key="1">
    <citation type="submission" date="2018-05" db="EMBL/GenBank/DDBJ databases">
        <authorList>
            <person name="Lanie J.A."/>
            <person name="Ng W.-L."/>
            <person name="Kazmierczak K.M."/>
            <person name="Andrzejewski T.M."/>
            <person name="Davidsen T.M."/>
            <person name="Wayne K.J."/>
            <person name="Tettelin H."/>
            <person name="Glass J.I."/>
            <person name="Rusch D."/>
            <person name="Podicherti R."/>
            <person name="Tsui H.-C.T."/>
            <person name="Winkler M.E."/>
        </authorList>
    </citation>
    <scope>NUCLEOTIDE SEQUENCE</scope>
</reference>
<organism evidence="2">
    <name type="scientific">marine metagenome</name>
    <dbReference type="NCBI Taxonomy" id="408172"/>
    <lineage>
        <taxon>unclassified sequences</taxon>
        <taxon>metagenomes</taxon>
        <taxon>ecological metagenomes</taxon>
    </lineage>
</organism>
<feature type="compositionally biased region" description="Acidic residues" evidence="1">
    <location>
        <begin position="1"/>
        <end position="12"/>
    </location>
</feature>